<protein>
    <recommendedName>
        <fullName evidence="4">tRNA (uracil(54)-C(5))-methyltransferase</fullName>
        <ecNumber evidence="4">2.1.1.35</ecNumber>
    </recommendedName>
</protein>
<dbReference type="GO" id="GO:0009451">
    <property type="term" value="P:RNA modification"/>
    <property type="evidence" value="ECO:0007669"/>
    <property type="project" value="UniProtKB-ARBA"/>
</dbReference>
<organism evidence="9 10">
    <name type="scientific">Amphibalanus amphitrite</name>
    <name type="common">Striped barnacle</name>
    <name type="synonym">Balanus amphitrite</name>
    <dbReference type="NCBI Taxonomy" id="1232801"/>
    <lineage>
        <taxon>Eukaryota</taxon>
        <taxon>Metazoa</taxon>
        <taxon>Ecdysozoa</taxon>
        <taxon>Arthropoda</taxon>
        <taxon>Crustacea</taxon>
        <taxon>Multicrustacea</taxon>
        <taxon>Cirripedia</taxon>
        <taxon>Thoracica</taxon>
        <taxon>Thoracicalcarea</taxon>
        <taxon>Balanomorpha</taxon>
        <taxon>Balanoidea</taxon>
        <taxon>Balanidae</taxon>
        <taxon>Amphibalaninae</taxon>
        <taxon>Amphibalanus</taxon>
    </lineage>
</organism>
<evidence type="ECO:0000313" key="9">
    <source>
        <dbReference type="EMBL" id="KAF0292089.1"/>
    </source>
</evidence>
<keyword evidence="3 6" id="KW-0949">S-adenosyl-L-methionine</keyword>
<dbReference type="PROSITE" id="PS01230">
    <property type="entry name" value="TRMA_1"/>
    <property type="match status" value="1"/>
</dbReference>
<evidence type="ECO:0000256" key="4">
    <source>
        <dbReference type="ARBA" id="ARBA00033763"/>
    </source>
</evidence>
<name>A0A6A4VG11_AMPAM</name>
<evidence type="ECO:0000256" key="8">
    <source>
        <dbReference type="SAM" id="MobiDB-lite"/>
    </source>
</evidence>
<dbReference type="InterPro" id="IPR030391">
    <property type="entry name" value="MeTrfase_TrmA_CS"/>
</dbReference>
<dbReference type="CDD" id="cd02440">
    <property type="entry name" value="AdoMet_MTases"/>
    <property type="match status" value="1"/>
</dbReference>
<comment type="catalytic activity">
    <reaction evidence="5">
        <text>uridine(54) in tRNA + S-adenosyl-L-methionine = 5-methyluridine(54) in tRNA + S-adenosyl-L-homocysteine + H(+)</text>
        <dbReference type="Rhea" id="RHEA:42712"/>
        <dbReference type="Rhea" id="RHEA-COMP:10167"/>
        <dbReference type="Rhea" id="RHEA-COMP:10193"/>
        <dbReference type="ChEBI" id="CHEBI:15378"/>
        <dbReference type="ChEBI" id="CHEBI:57856"/>
        <dbReference type="ChEBI" id="CHEBI:59789"/>
        <dbReference type="ChEBI" id="CHEBI:65315"/>
        <dbReference type="ChEBI" id="CHEBI:74447"/>
        <dbReference type="EC" id="2.1.1.35"/>
    </reaction>
    <physiologicalReaction direction="left-to-right" evidence="5">
        <dbReference type="Rhea" id="RHEA:42713"/>
    </physiologicalReaction>
</comment>
<keyword evidence="1 6" id="KW-0489">Methyltransferase</keyword>
<dbReference type="GO" id="GO:0030697">
    <property type="term" value="F:tRNA (uracil(54)-C5)-methyltransferase activity, S-adenosyl methionine-dependent"/>
    <property type="evidence" value="ECO:0007669"/>
    <property type="project" value="UniProtKB-EC"/>
</dbReference>
<evidence type="ECO:0000256" key="5">
    <source>
        <dbReference type="ARBA" id="ARBA00047278"/>
    </source>
</evidence>
<keyword evidence="2 6" id="KW-0808">Transferase</keyword>
<feature type="active site" evidence="7">
    <location>
        <position position="547"/>
    </location>
</feature>
<dbReference type="Gene3D" id="3.40.50.150">
    <property type="entry name" value="Vaccinia Virus protein VP39"/>
    <property type="match status" value="1"/>
</dbReference>
<dbReference type="PANTHER" id="PTHR45904:SF2">
    <property type="entry name" value="TRNA (URACIL-5-)-METHYLTRANSFERASE HOMOLOG A"/>
    <property type="match status" value="1"/>
</dbReference>
<evidence type="ECO:0000256" key="1">
    <source>
        <dbReference type="ARBA" id="ARBA00022603"/>
    </source>
</evidence>
<dbReference type="InterPro" id="IPR045850">
    <property type="entry name" value="TRM2_met"/>
</dbReference>
<dbReference type="GO" id="GO:0003723">
    <property type="term" value="F:RNA binding"/>
    <property type="evidence" value="ECO:0007669"/>
    <property type="project" value="TreeGrafter"/>
</dbReference>
<evidence type="ECO:0000256" key="2">
    <source>
        <dbReference type="ARBA" id="ARBA00022679"/>
    </source>
</evidence>
<evidence type="ECO:0000256" key="3">
    <source>
        <dbReference type="ARBA" id="ARBA00022691"/>
    </source>
</evidence>
<dbReference type="EC" id="2.1.1.35" evidence="4"/>
<evidence type="ECO:0000256" key="7">
    <source>
        <dbReference type="PROSITE-ProRule" id="PRU10015"/>
    </source>
</evidence>
<proteinExistence type="inferred from homology"/>
<dbReference type="SUPFAM" id="SSF53335">
    <property type="entry name" value="S-adenosyl-L-methionine-dependent methyltransferases"/>
    <property type="match status" value="1"/>
</dbReference>
<dbReference type="AlphaFoldDB" id="A0A6A4VG11"/>
<dbReference type="PROSITE" id="PS01231">
    <property type="entry name" value="TRMA_2"/>
    <property type="match status" value="1"/>
</dbReference>
<feature type="binding site" evidence="6">
    <location>
        <position position="420"/>
    </location>
    <ligand>
        <name>S-adenosyl-L-methionine</name>
        <dbReference type="ChEBI" id="CHEBI:59789"/>
    </ligand>
</feature>
<dbReference type="InterPro" id="IPR029063">
    <property type="entry name" value="SAM-dependent_MTases_sf"/>
</dbReference>
<dbReference type="Gene3D" id="2.40.50.1070">
    <property type="match status" value="1"/>
</dbReference>
<keyword evidence="10" id="KW-1185">Reference proteome</keyword>
<feature type="binding site" evidence="6">
    <location>
        <position position="519"/>
    </location>
    <ligand>
        <name>S-adenosyl-L-methionine</name>
        <dbReference type="ChEBI" id="CHEBI:59789"/>
    </ligand>
</feature>
<comment type="similarity">
    <text evidence="6">Belongs to the class I-like SAM-binding methyltransferase superfamily. RNA M5U methyltransferase family.</text>
</comment>
<dbReference type="PROSITE" id="PS51687">
    <property type="entry name" value="SAM_MT_RNA_M5U"/>
    <property type="match status" value="1"/>
</dbReference>
<accession>A0A6A4VG11</accession>
<comment type="caution">
    <text evidence="9">The sequence shown here is derived from an EMBL/GenBank/DDBJ whole genome shotgun (WGS) entry which is preliminary data.</text>
</comment>
<dbReference type="Proteomes" id="UP000440578">
    <property type="component" value="Unassembled WGS sequence"/>
</dbReference>
<dbReference type="InterPro" id="IPR030390">
    <property type="entry name" value="MeTrfase_TrmA_AS"/>
</dbReference>
<dbReference type="InterPro" id="IPR010280">
    <property type="entry name" value="U5_MeTrfase_fam"/>
</dbReference>
<reference evidence="9 10" key="1">
    <citation type="submission" date="2019-07" db="EMBL/GenBank/DDBJ databases">
        <title>Draft genome assembly of a fouling barnacle, Amphibalanus amphitrite (Darwin, 1854): The first reference genome for Thecostraca.</title>
        <authorList>
            <person name="Kim W."/>
        </authorList>
    </citation>
    <scope>NUCLEOTIDE SEQUENCE [LARGE SCALE GENOMIC DNA]</scope>
    <source>
        <strain evidence="9">SNU_AA5</strain>
        <tissue evidence="9">Soma without cirri and trophi</tissue>
    </source>
</reference>
<dbReference type="PANTHER" id="PTHR45904">
    <property type="entry name" value="TRNA (URACIL-5-)-METHYLTRANSFERASE"/>
    <property type="match status" value="1"/>
</dbReference>
<feature type="region of interest" description="Disordered" evidence="8">
    <location>
        <begin position="146"/>
        <end position="182"/>
    </location>
</feature>
<dbReference type="EMBL" id="VIIS01001838">
    <property type="protein sequence ID" value="KAF0292089.1"/>
    <property type="molecule type" value="Genomic_DNA"/>
</dbReference>
<sequence length="616" mass="67890">MACKCVLCCRKTADSGEPVAVSADAAGVATDAKLASATESPAGGACAPPEAAADTLTPYSYTSRGEFTSENFKIEIRNMPRYYGVAQFKKFLTNTLKLNVHKLKPLPGRGAGIFVTLHDEATRQEALKLLDGREWKKAKLSARPAAAIPDPLLAHRQKRNRDDADGAASAEKKPRQEVPLSQRTRDAVVPWWNVPYDEQLRRKRSHVWGVLAEYKRTLRKQNFSLFKWMDKRENTVTVEPVRPSPETECYRNKCEFSVGFHPDTGERVVGFRLAAYRDGSMAVAPLDDLPHVSERMRKAAGLFQRHVRESKYAPFNPLTHEGHWRQLLVRTTRGGDLLLSAQFHPQQLTEQEIGAAQEELRVFMADGPGAEAGVTSLLWQTAGRLESGQERPHQLLSGSPHITETLCGLQLRISPDAFFQVNTAAAEVLYDAVGECAELDSNTALLDVCCGTGSIGLALASRARSVLGLELVESAVADAKRNAEANGITNSQFWAGRAEALLRVLLDQAGEGRAVAVVDPPRAGLGREVTQTLRRTEGLKRVVYVACDIKQAMKNLLDLARPESNQYVGYPFVLRRLVPVDLFPQTPHIEVVAVLERCDPDLWRQQGEAEVSTAVD</sequence>
<dbReference type="OrthoDB" id="10250660at2759"/>
<evidence type="ECO:0000313" key="10">
    <source>
        <dbReference type="Proteomes" id="UP000440578"/>
    </source>
</evidence>
<dbReference type="GO" id="GO:0032259">
    <property type="term" value="P:methylation"/>
    <property type="evidence" value="ECO:0007669"/>
    <property type="project" value="UniProtKB-KW"/>
</dbReference>
<gene>
    <name evidence="9" type="primary">TRMT2A_0</name>
    <name evidence="9" type="ORF">FJT64_009851</name>
</gene>
<feature type="binding site" evidence="6">
    <location>
        <position position="470"/>
    </location>
    <ligand>
        <name>S-adenosyl-L-methionine</name>
        <dbReference type="ChEBI" id="CHEBI:59789"/>
    </ligand>
</feature>
<dbReference type="Pfam" id="PF05958">
    <property type="entry name" value="tRNA_U5-meth_tr"/>
    <property type="match status" value="1"/>
</dbReference>
<feature type="compositionally biased region" description="Basic and acidic residues" evidence="8">
    <location>
        <begin position="160"/>
        <end position="176"/>
    </location>
</feature>
<evidence type="ECO:0000256" key="6">
    <source>
        <dbReference type="PROSITE-ProRule" id="PRU01024"/>
    </source>
</evidence>
<comment type="caution">
    <text evidence="6">Lacks conserved residue(s) required for the propagation of feature annotation.</text>
</comment>
<dbReference type="GO" id="GO:0006396">
    <property type="term" value="P:RNA processing"/>
    <property type="evidence" value="ECO:0007669"/>
    <property type="project" value="InterPro"/>
</dbReference>
<feature type="active site" description="Nucleophile" evidence="6">
    <location>
        <position position="547"/>
    </location>
</feature>